<comment type="caution">
    <text evidence="2">The sequence shown here is derived from an EMBL/GenBank/DDBJ whole genome shotgun (WGS) entry which is preliminary data.</text>
</comment>
<evidence type="ECO:0000313" key="2">
    <source>
        <dbReference type="EMBL" id="KAJ8793623.1"/>
    </source>
</evidence>
<reference evidence="2 3" key="1">
    <citation type="submission" date="2022-11" db="EMBL/GenBank/DDBJ databases">
        <title>Whole genome sequence of Eschrichtius robustus ER-17-0199.</title>
        <authorList>
            <person name="Bruniche-Olsen A."/>
            <person name="Black A.N."/>
            <person name="Fields C.J."/>
            <person name="Walden K."/>
            <person name="Dewoody J.A."/>
        </authorList>
    </citation>
    <scope>NUCLEOTIDE SEQUENCE [LARGE SCALE GENOMIC DNA]</scope>
    <source>
        <strain evidence="2">ER-17-0199</strain>
        <tissue evidence="2">Blubber</tissue>
    </source>
</reference>
<proteinExistence type="predicted"/>
<sequence length="139" mass="14769">MGEDRGTLGWQRVLTCQGLMLVVASETELVTKRPAPLRPVSKPLGPPHPMPPPPNSAGLCQAAAGHTVTRDPDRKAPARECPGFPPPPYLSTYRSMALSSPGTLSLETLDDSDPDPAPLLDEEPWPPPCEISEALSSSP</sequence>
<feature type="region of interest" description="Disordered" evidence="1">
    <location>
        <begin position="100"/>
        <end position="139"/>
    </location>
</feature>
<evidence type="ECO:0000313" key="3">
    <source>
        <dbReference type="Proteomes" id="UP001159641"/>
    </source>
</evidence>
<organism evidence="2 3">
    <name type="scientific">Eschrichtius robustus</name>
    <name type="common">California gray whale</name>
    <name type="synonym">Eschrichtius gibbosus</name>
    <dbReference type="NCBI Taxonomy" id="9764"/>
    <lineage>
        <taxon>Eukaryota</taxon>
        <taxon>Metazoa</taxon>
        <taxon>Chordata</taxon>
        <taxon>Craniata</taxon>
        <taxon>Vertebrata</taxon>
        <taxon>Euteleostomi</taxon>
        <taxon>Mammalia</taxon>
        <taxon>Eutheria</taxon>
        <taxon>Laurasiatheria</taxon>
        <taxon>Artiodactyla</taxon>
        <taxon>Whippomorpha</taxon>
        <taxon>Cetacea</taxon>
        <taxon>Mysticeti</taxon>
        <taxon>Eschrichtiidae</taxon>
        <taxon>Eschrichtius</taxon>
    </lineage>
</organism>
<dbReference type="Proteomes" id="UP001159641">
    <property type="component" value="Unassembled WGS sequence"/>
</dbReference>
<protein>
    <submittedName>
        <fullName evidence="2">Uncharacterized protein</fullName>
    </submittedName>
</protein>
<name>A0AB34HN44_ESCRO</name>
<evidence type="ECO:0000256" key="1">
    <source>
        <dbReference type="SAM" id="MobiDB-lite"/>
    </source>
</evidence>
<feature type="compositionally biased region" description="Pro residues" evidence="1">
    <location>
        <begin position="44"/>
        <end position="55"/>
    </location>
</feature>
<dbReference type="EMBL" id="JAIQCJ010000963">
    <property type="protein sequence ID" value="KAJ8793623.1"/>
    <property type="molecule type" value="Genomic_DNA"/>
</dbReference>
<dbReference type="AlphaFoldDB" id="A0AB34HN44"/>
<feature type="region of interest" description="Disordered" evidence="1">
    <location>
        <begin position="34"/>
        <end position="87"/>
    </location>
</feature>
<feature type="compositionally biased region" description="Basic and acidic residues" evidence="1">
    <location>
        <begin position="68"/>
        <end position="78"/>
    </location>
</feature>
<feature type="compositionally biased region" description="Acidic residues" evidence="1">
    <location>
        <begin position="108"/>
        <end position="124"/>
    </location>
</feature>
<keyword evidence="3" id="KW-1185">Reference proteome</keyword>
<gene>
    <name evidence="2" type="ORF">J1605_003631</name>
</gene>
<accession>A0AB34HN44</accession>